<keyword evidence="2" id="KW-1185">Reference proteome</keyword>
<organism evidence="1 2">
    <name type="scientific">Dreissena polymorpha</name>
    <name type="common">Zebra mussel</name>
    <name type="synonym">Mytilus polymorpha</name>
    <dbReference type="NCBI Taxonomy" id="45954"/>
    <lineage>
        <taxon>Eukaryota</taxon>
        <taxon>Metazoa</taxon>
        <taxon>Spiralia</taxon>
        <taxon>Lophotrochozoa</taxon>
        <taxon>Mollusca</taxon>
        <taxon>Bivalvia</taxon>
        <taxon>Autobranchia</taxon>
        <taxon>Heteroconchia</taxon>
        <taxon>Euheterodonta</taxon>
        <taxon>Imparidentia</taxon>
        <taxon>Neoheterodontei</taxon>
        <taxon>Myida</taxon>
        <taxon>Dreissenoidea</taxon>
        <taxon>Dreissenidae</taxon>
        <taxon>Dreissena</taxon>
    </lineage>
</organism>
<evidence type="ECO:0000313" key="2">
    <source>
        <dbReference type="Proteomes" id="UP000828390"/>
    </source>
</evidence>
<protein>
    <submittedName>
        <fullName evidence="1">Uncharacterized protein</fullName>
    </submittedName>
</protein>
<comment type="caution">
    <text evidence="1">The sequence shown here is derived from an EMBL/GenBank/DDBJ whole genome shotgun (WGS) entry which is preliminary data.</text>
</comment>
<reference evidence="1" key="1">
    <citation type="journal article" date="2019" name="bioRxiv">
        <title>The Genome of the Zebra Mussel, Dreissena polymorpha: A Resource for Invasive Species Research.</title>
        <authorList>
            <person name="McCartney M.A."/>
            <person name="Auch B."/>
            <person name="Kono T."/>
            <person name="Mallez S."/>
            <person name="Zhang Y."/>
            <person name="Obille A."/>
            <person name="Becker A."/>
            <person name="Abrahante J.E."/>
            <person name="Garbe J."/>
            <person name="Badalamenti J.P."/>
            <person name="Herman A."/>
            <person name="Mangelson H."/>
            <person name="Liachko I."/>
            <person name="Sullivan S."/>
            <person name="Sone E.D."/>
            <person name="Koren S."/>
            <person name="Silverstein K.A.T."/>
            <person name="Beckman K.B."/>
            <person name="Gohl D.M."/>
        </authorList>
    </citation>
    <scope>NUCLEOTIDE SEQUENCE</scope>
    <source>
        <strain evidence="1">Duluth1</strain>
        <tissue evidence="1">Whole animal</tissue>
    </source>
</reference>
<reference evidence="1" key="2">
    <citation type="submission" date="2020-11" db="EMBL/GenBank/DDBJ databases">
        <authorList>
            <person name="McCartney M.A."/>
            <person name="Auch B."/>
            <person name="Kono T."/>
            <person name="Mallez S."/>
            <person name="Becker A."/>
            <person name="Gohl D.M."/>
            <person name="Silverstein K.A.T."/>
            <person name="Koren S."/>
            <person name="Bechman K.B."/>
            <person name="Herman A."/>
            <person name="Abrahante J.E."/>
            <person name="Garbe J."/>
        </authorList>
    </citation>
    <scope>NUCLEOTIDE SEQUENCE</scope>
    <source>
        <strain evidence="1">Duluth1</strain>
        <tissue evidence="1">Whole animal</tissue>
    </source>
</reference>
<evidence type="ECO:0000313" key="1">
    <source>
        <dbReference type="EMBL" id="KAH3871234.1"/>
    </source>
</evidence>
<dbReference type="EMBL" id="JAIWYP010000002">
    <property type="protein sequence ID" value="KAH3871234.1"/>
    <property type="molecule type" value="Genomic_DNA"/>
</dbReference>
<accession>A0A9D4M7I7</accession>
<gene>
    <name evidence="1" type="ORF">DPMN_034428</name>
</gene>
<dbReference type="Proteomes" id="UP000828390">
    <property type="component" value="Unassembled WGS sequence"/>
</dbReference>
<dbReference type="AlphaFoldDB" id="A0A9D4M7I7"/>
<name>A0A9D4M7I7_DREPO</name>
<proteinExistence type="predicted"/>
<sequence length="102" mass="11757">MCRNADIQDSHLNLNRSRNSKGRDVVCRLHCDIEARRIHCRVCVSEPYSHRPDDMRFNSMGCLKKISSRFYGKTSCCSSLPGRIRGYMVVILVVSHRGRDDL</sequence>